<keyword evidence="2" id="KW-0472">Membrane</keyword>
<gene>
    <name evidence="4" type="primary">LOC106474318</name>
</gene>
<feature type="compositionally biased region" description="Polar residues" evidence="1">
    <location>
        <begin position="572"/>
        <end position="587"/>
    </location>
</feature>
<organism evidence="3 4">
    <name type="scientific">Limulus polyphemus</name>
    <name type="common">Atlantic horseshoe crab</name>
    <dbReference type="NCBI Taxonomy" id="6850"/>
    <lineage>
        <taxon>Eukaryota</taxon>
        <taxon>Metazoa</taxon>
        <taxon>Ecdysozoa</taxon>
        <taxon>Arthropoda</taxon>
        <taxon>Chelicerata</taxon>
        <taxon>Merostomata</taxon>
        <taxon>Xiphosura</taxon>
        <taxon>Limulidae</taxon>
        <taxon>Limulus</taxon>
    </lineage>
</organism>
<evidence type="ECO:0000256" key="1">
    <source>
        <dbReference type="SAM" id="MobiDB-lite"/>
    </source>
</evidence>
<proteinExistence type="predicted"/>
<feature type="region of interest" description="Disordered" evidence="1">
    <location>
        <begin position="633"/>
        <end position="665"/>
    </location>
</feature>
<keyword evidence="2" id="KW-0812">Transmembrane</keyword>
<name>A0ABM1TR33_LIMPO</name>
<feature type="region of interest" description="Disordered" evidence="1">
    <location>
        <begin position="572"/>
        <end position="604"/>
    </location>
</feature>
<sequence length="982" mass="106060">MEPYIIHLRIFIVGGIFLIIFCLYFLPVITLIFICIFVLLWIILLFKRYQIRNKHRRAQLSLTLNKSQKRDINSKILSPSLKVSSVVTRFPSDLRGDNNFTENISNHTQIRLLEPRLRNRTNHVSKVSDSSTRPTSEFNVIAPVNVNLHPYESNPTTVGSGDCIIKSNLASRIYKNPVWATNTKTCGNLSQYHCKLNQEQGRSFEVSDLPVYTNVKDQSLSHAPSQLPKLEQREVIDKTNFDSISLHMNCTKPSPEDVISVVNQSSQTGENRLVFSVNPLQTPTAWLKHYSRTTNQPSGPKLALLESKSKQVKRKLNKTVDTSLDNESKTPKTSYCLERSPAETASKRRQIFLSAKKRYPINQDLYDSVGLYPTVNFQKTLKAALNKKCSSSPVTVKIALPDVLKKSSSRWSFIYAKPPEKSPPSPCDAKVIVAALRKSSSYSSSRHISQQNVDESSLTRKLEELSSPLKTTQQQISDVTGKETVPLFSTDVTKDDVEKSEELGICVPLHSSSKEEHSLRRQPAVYVNVSPSSTKVAPMPEHLHTLEEFERDSKIGEKRLKKLLSGIQNTFKATSSGQQPKMKTLDSSVEHSTEHTSPLALVSTTPSSLSLQTSTQSSFTTFKNGSTAAVDMSKLEGDTNTRTLPLPSATKSNSPTSVSPSVVTSSSAFTVNTSNASSPSVVCMDQPPSTLTSVSSSFSGGPQFSSGVTSATTTNSVAEFQLASSRPSAVIPVKTSLAKELQFGSSELYNVIPGKVTTSGGSQFCPSSTAISTKETVTSTVGELQFGSVLPSNRTPVITVGGLNFDSSVPSSTASITTSSAGGFQFGSAVPSSTTLVTKTSVGGFQFGSTIPSSFTPATTSSVQGFKFGSTVPSSVTPVTTSSTGGFQFGSLPSSFTPVTTSSGGGFQFGSPLQSTTTPAITSTVGGFQFGSAVPSSTTLVTTSSVGGFQFGSLYHLVLPQQLQALLEGFSLVLLYHLVLLQ</sequence>
<dbReference type="Proteomes" id="UP000694941">
    <property type="component" value="Unplaced"/>
</dbReference>
<dbReference type="GeneID" id="106474318"/>
<feature type="transmembrane region" description="Helical" evidence="2">
    <location>
        <begin position="6"/>
        <end position="26"/>
    </location>
</feature>
<dbReference type="RefSeq" id="XP_022258339.1">
    <property type="nucleotide sequence ID" value="XM_022402631.1"/>
</dbReference>
<evidence type="ECO:0000313" key="3">
    <source>
        <dbReference type="Proteomes" id="UP000694941"/>
    </source>
</evidence>
<accession>A0ABM1TR33</accession>
<keyword evidence="2" id="KW-1133">Transmembrane helix</keyword>
<keyword evidence="3" id="KW-1185">Reference proteome</keyword>
<evidence type="ECO:0000313" key="4">
    <source>
        <dbReference type="RefSeq" id="XP_022258339.1"/>
    </source>
</evidence>
<evidence type="ECO:0000256" key="2">
    <source>
        <dbReference type="SAM" id="Phobius"/>
    </source>
</evidence>
<feature type="compositionally biased region" description="Low complexity" evidence="1">
    <location>
        <begin position="652"/>
        <end position="665"/>
    </location>
</feature>
<protein>
    <submittedName>
        <fullName evidence="4">Flocculation protein FLO11-like</fullName>
    </submittedName>
</protein>
<reference evidence="4" key="1">
    <citation type="submission" date="2025-08" db="UniProtKB">
        <authorList>
            <consortium name="RefSeq"/>
        </authorList>
    </citation>
    <scope>IDENTIFICATION</scope>
    <source>
        <tissue evidence="4">Muscle</tissue>
    </source>
</reference>